<dbReference type="EMBL" id="JAVREM010000083">
    <property type="protein sequence ID" value="MDT0323042.1"/>
    <property type="molecule type" value="Genomic_DNA"/>
</dbReference>
<dbReference type="PANTHER" id="PTHR46796">
    <property type="entry name" value="HTH-TYPE TRANSCRIPTIONAL ACTIVATOR RHAS-RELATED"/>
    <property type="match status" value="1"/>
</dbReference>
<evidence type="ECO:0000256" key="1">
    <source>
        <dbReference type="ARBA" id="ARBA00023015"/>
    </source>
</evidence>
<dbReference type="SUPFAM" id="SSF46689">
    <property type="entry name" value="Homeodomain-like"/>
    <property type="match status" value="1"/>
</dbReference>
<dbReference type="PANTHER" id="PTHR46796:SF6">
    <property type="entry name" value="ARAC SUBFAMILY"/>
    <property type="match status" value="1"/>
</dbReference>
<evidence type="ECO:0000259" key="4">
    <source>
        <dbReference type="PROSITE" id="PS01124"/>
    </source>
</evidence>
<evidence type="ECO:0000313" key="6">
    <source>
        <dbReference type="Proteomes" id="UP001183420"/>
    </source>
</evidence>
<protein>
    <submittedName>
        <fullName evidence="5">Helix-turn-helix domain-containing protein</fullName>
    </submittedName>
</protein>
<dbReference type="InterPro" id="IPR035418">
    <property type="entry name" value="AraC-bd_2"/>
</dbReference>
<keyword evidence="3" id="KW-0804">Transcription</keyword>
<sequence>MGHTRIIAPGKSPFTFFQGDDADEWTLTLRDTFGPMWFRPLGTERGSFSLRRVDGGYLADVRTAPAELGPDRRHADGHGRHGWKLQYVIQGDVGIEQNGRAVQLRPGEMGLYDTDRAYRLHVTGRGRVIVVRIPKSALPLPPDVAALLAPRRLDPAPGVTSALAGLLRSLAIDLTVFGEESLASVNWAVIGLLSAVVREALDEAAGLSVVRRNAETVAAVRQFILRNIANPALDPTLIAQTFHISVRQLHRLFEEQEGTVSQEIRAQRIQRCAEDLRNPGRCHEKVSDIAARWGIPDPSKFSRQFRDAYGVSPRSYRADATRA</sequence>
<dbReference type="InterPro" id="IPR020449">
    <property type="entry name" value="Tscrpt_reg_AraC-type_HTH"/>
</dbReference>
<dbReference type="PRINTS" id="PR00032">
    <property type="entry name" value="HTHARAC"/>
</dbReference>
<keyword evidence="2" id="KW-0238">DNA-binding</keyword>
<accession>A0ABU2LZM4</accession>
<evidence type="ECO:0000256" key="2">
    <source>
        <dbReference type="ARBA" id="ARBA00023125"/>
    </source>
</evidence>
<dbReference type="Pfam" id="PF12833">
    <property type="entry name" value="HTH_18"/>
    <property type="match status" value="1"/>
</dbReference>
<name>A0ABU2LZM4_9ACTN</name>
<dbReference type="InterPro" id="IPR050204">
    <property type="entry name" value="AraC_XylS_family_regulators"/>
</dbReference>
<dbReference type="Proteomes" id="UP001183420">
    <property type="component" value="Unassembled WGS sequence"/>
</dbReference>
<comment type="caution">
    <text evidence="5">The sequence shown here is derived from an EMBL/GenBank/DDBJ whole genome shotgun (WGS) entry which is preliminary data.</text>
</comment>
<gene>
    <name evidence="5" type="ORF">RNC47_32500</name>
</gene>
<dbReference type="SMART" id="SM00342">
    <property type="entry name" value="HTH_ARAC"/>
    <property type="match status" value="1"/>
</dbReference>
<reference evidence="6" key="1">
    <citation type="submission" date="2023-07" db="EMBL/GenBank/DDBJ databases">
        <title>30 novel species of actinomycetes from the DSMZ collection.</title>
        <authorList>
            <person name="Nouioui I."/>
        </authorList>
    </citation>
    <scope>NUCLEOTIDE SEQUENCE [LARGE SCALE GENOMIC DNA]</scope>
    <source>
        <strain evidence="6">DSM 44918</strain>
    </source>
</reference>
<dbReference type="RefSeq" id="WP_311604037.1">
    <property type="nucleotide sequence ID" value="NZ_JAVREM010000083.1"/>
</dbReference>
<dbReference type="InterPro" id="IPR009057">
    <property type="entry name" value="Homeodomain-like_sf"/>
</dbReference>
<dbReference type="PROSITE" id="PS01124">
    <property type="entry name" value="HTH_ARAC_FAMILY_2"/>
    <property type="match status" value="1"/>
</dbReference>
<evidence type="ECO:0000256" key="3">
    <source>
        <dbReference type="ARBA" id="ARBA00023163"/>
    </source>
</evidence>
<dbReference type="Pfam" id="PF14525">
    <property type="entry name" value="AraC_binding_2"/>
    <property type="match status" value="1"/>
</dbReference>
<evidence type="ECO:0000313" key="5">
    <source>
        <dbReference type="EMBL" id="MDT0323042.1"/>
    </source>
</evidence>
<proteinExistence type="predicted"/>
<organism evidence="5 6">
    <name type="scientific">Streptomyces millisiae</name>
    <dbReference type="NCBI Taxonomy" id="3075542"/>
    <lineage>
        <taxon>Bacteria</taxon>
        <taxon>Bacillati</taxon>
        <taxon>Actinomycetota</taxon>
        <taxon>Actinomycetes</taxon>
        <taxon>Kitasatosporales</taxon>
        <taxon>Streptomycetaceae</taxon>
        <taxon>Streptomyces</taxon>
    </lineage>
</organism>
<feature type="domain" description="HTH araC/xylS-type" evidence="4">
    <location>
        <begin position="218"/>
        <end position="319"/>
    </location>
</feature>
<keyword evidence="6" id="KW-1185">Reference proteome</keyword>
<dbReference type="Gene3D" id="1.10.10.60">
    <property type="entry name" value="Homeodomain-like"/>
    <property type="match status" value="1"/>
</dbReference>
<keyword evidence="1" id="KW-0805">Transcription regulation</keyword>
<dbReference type="InterPro" id="IPR018060">
    <property type="entry name" value="HTH_AraC"/>
</dbReference>